<dbReference type="EMBL" id="CP146609">
    <property type="protein sequence ID" value="WWX24098.1"/>
    <property type="molecule type" value="Genomic_DNA"/>
</dbReference>
<evidence type="ECO:0000313" key="2">
    <source>
        <dbReference type="Proteomes" id="UP001385389"/>
    </source>
</evidence>
<gene>
    <name evidence="1" type="ORF">V8V93_07765</name>
</gene>
<name>A0ABZ2IZV1_9BACT</name>
<proteinExistence type="predicted"/>
<accession>A0ABZ2IZV1</accession>
<evidence type="ECO:0000313" key="1">
    <source>
        <dbReference type="EMBL" id="WWX24098.1"/>
    </source>
</evidence>
<dbReference type="Proteomes" id="UP001385389">
    <property type="component" value="Chromosome"/>
</dbReference>
<organism evidence="1 2">
    <name type="scientific">Pseudodesulfovibrio methanolicus</name>
    <dbReference type="NCBI Taxonomy" id="3126690"/>
    <lineage>
        <taxon>Bacteria</taxon>
        <taxon>Pseudomonadati</taxon>
        <taxon>Thermodesulfobacteriota</taxon>
        <taxon>Desulfovibrionia</taxon>
        <taxon>Desulfovibrionales</taxon>
        <taxon>Desulfovibrionaceae</taxon>
    </lineage>
</organism>
<protein>
    <recommendedName>
        <fullName evidence="3">STAS domain-containing protein</fullName>
    </recommendedName>
</protein>
<dbReference type="RefSeq" id="WP_338669793.1">
    <property type="nucleotide sequence ID" value="NZ_CP146609.1"/>
</dbReference>
<keyword evidence="2" id="KW-1185">Reference proteome</keyword>
<sequence length="124" mass="14268">MTAKVSMTPHSDHLSVKVSGGVRSIDEVLDYVSDFRNEATRLGLRRVLLDYTEARFDMDYHDMQELAEIGVQKDFPLYGLRIAVVCRPDDMERQRLFETIAANRSIVYQVFTDPDKALARLMEP</sequence>
<evidence type="ECO:0008006" key="3">
    <source>
        <dbReference type="Google" id="ProtNLM"/>
    </source>
</evidence>
<reference evidence="1 2" key="1">
    <citation type="submission" date="2024-03" db="EMBL/GenBank/DDBJ databases">
        <title>Phenotype and Genome Characterization of a Sulfate-Reducing Bacterium Pseudodesulfovibrio sp. strain 5S69, isolated from Petroleum Reservoir in Tatarstan (Russia).</title>
        <authorList>
            <person name="Bidzhieva S.K."/>
            <person name="Kadnikov V."/>
            <person name="Tourova T.P."/>
            <person name="Samigullina S.R."/>
            <person name="Sokolova D.S."/>
            <person name="Poltaraus A.B."/>
            <person name="Avtukh A.N."/>
            <person name="Tereshina V.M."/>
            <person name="Mardanov A.V."/>
            <person name="Nazina T.N."/>
        </authorList>
    </citation>
    <scope>NUCLEOTIDE SEQUENCE [LARGE SCALE GENOMIC DNA]</scope>
    <source>
        <strain evidence="1 2">5S69</strain>
    </source>
</reference>